<organism evidence="2 3">
    <name type="scientific">Talaromyces proteolyticus</name>
    <dbReference type="NCBI Taxonomy" id="1131652"/>
    <lineage>
        <taxon>Eukaryota</taxon>
        <taxon>Fungi</taxon>
        <taxon>Dikarya</taxon>
        <taxon>Ascomycota</taxon>
        <taxon>Pezizomycotina</taxon>
        <taxon>Eurotiomycetes</taxon>
        <taxon>Eurotiomycetidae</taxon>
        <taxon>Eurotiales</taxon>
        <taxon>Trichocomaceae</taxon>
        <taxon>Talaromyces</taxon>
        <taxon>Talaromyces sect. Bacilispori</taxon>
    </lineage>
</organism>
<dbReference type="InterPro" id="IPR000873">
    <property type="entry name" value="AMP-dep_synth/lig_dom"/>
</dbReference>
<dbReference type="GO" id="GO:0030729">
    <property type="term" value="F:acetoacetate-CoA ligase activity"/>
    <property type="evidence" value="ECO:0007669"/>
    <property type="project" value="InterPro"/>
</dbReference>
<dbReference type="Proteomes" id="UP001201262">
    <property type="component" value="Unassembled WGS sequence"/>
</dbReference>
<name>A0AAD4L5N4_9EURO</name>
<protein>
    <submittedName>
        <fullName evidence="2">Acetyl-CoA synthetase</fullName>
    </submittedName>
</protein>
<dbReference type="NCBIfam" id="TIGR01217">
    <property type="entry name" value="ac_ac_CoA_syn"/>
    <property type="match status" value="1"/>
</dbReference>
<reference evidence="2" key="1">
    <citation type="submission" date="2021-12" db="EMBL/GenBank/DDBJ databases">
        <title>Convergent genome expansion in fungi linked to evolution of root-endophyte symbiosis.</title>
        <authorList>
            <consortium name="DOE Joint Genome Institute"/>
            <person name="Ke Y.-H."/>
            <person name="Bonito G."/>
            <person name="Liao H.-L."/>
            <person name="Looney B."/>
            <person name="Rojas-Flechas A."/>
            <person name="Nash J."/>
            <person name="Hameed K."/>
            <person name="Schadt C."/>
            <person name="Martin F."/>
            <person name="Crous P.W."/>
            <person name="Miettinen O."/>
            <person name="Magnuson J.K."/>
            <person name="Labbe J."/>
            <person name="Jacobson D."/>
            <person name="Doktycz M.J."/>
            <person name="Veneault-Fourrey C."/>
            <person name="Kuo A."/>
            <person name="Mondo S."/>
            <person name="Calhoun S."/>
            <person name="Riley R."/>
            <person name="Ohm R."/>
            <person name="LaButti K."/>
            <person name="Andreopoulos B."/>
            <person name="Pangilinan J."/>
            <person name="Nolan M."/>
            <person name="Tritt A."/>
            <person name="Clum A."/>
            <person name="Lipzen A."/>
            <person name="Daum C."/>
            <person name="Barry K."/>
            <person name="Grigoriev I.V."/>
            <person name="Vilgalys R."/>
        </authorList>
    </citation>
    <scope>NUCLEOTIDE SEQUENCE</scope>
    <source>
        <strain evidence="2">PMI_201</strain>
    </source>
</reference>
<dbReference type="GeneID" id="70243216"/>
<dbReference type="RefSeq" id="XP_046077040.1">
    <property type="nucleotide sequence ID" value="XM_046212929.1"/>
</dbReference>
<dbReference type="PANTHER" id="PTHR42921:SF4">
    <property type="entry name" value="ACETOACETYL-COA SYNTHASE (AFU_ORTHOLOGUE AFUA_8G04770)"/>
    <property type="match status" value="1"/>
</dbReference>
<dbReference type="PANTHER" id="PTHR42921">
    <property type="entry name" value="ACETOACETYL-COA SYNTHETASE"/>
    <property type="match status" value="1"/>
</dbReference>
<dbReference type="InterPro" id="IPR005914">
    <property type="entry name" value="Acac_CoA_synth"/>
</dbReference>
<sequence>MPPMETPTPVYTPPPELRTYMDDFRGYINRNHSTQLQTYDDLHLFSIGARRSTRNIFWMSLWHYLDIKASVEPSAAIDETLSIDSFPQFYKDAKLNLAENILYQRRGGNGTAIRVLNESNFESEPEDVSWDQLRDLVRLLADALSSSGLELGDIVVAIGGNNKISLALMLATASLGGIFSSFATDVGEQALLDRLSQLRPRFLFTDAEYTYNGKSHMILPKVHSVWHKLTRSPNAELVITTPYNTEDQSVGLESFLKRAKGKPLSFLQLPFNTPIFVMFSSGTTGTPKAIVHSHGGVVINLKKEYRLHCNFDERDVYFHYTNIGWALWNIMLGSLFCGSTLVLYDGSPFYPTPECCLQRILSAGVTAFGAGPKYFSELRRRNISAKSMKSNQLKLLLSTGAVLTPALSSWMAESFGSLCQISFSGGTELCGSFVHGTVSLPTYPGEIPVKALGMAIEVYPSSSSPDHKTPGPSLPAGESGELVCTQPFPNMPMHFLHDPGRRRYFNTYFSSIPGVWTHGDHMYTSPHTGGIYILGRSDGVLNPSGVRFGSGEIYSLIERHFAEEIVDSICIGQRREGDETEKVILFVVLRLRNALPIRDGEWHRLRARIRDCITKALSRRHVPSAIFPVSRIPYNVNGKKMEIPLKAVVSEGNRAFAKRKFTVDEVDALRDYVQYYEKVEESVDKDDEQDIVGKSKL</sequence>
<evidence type="ECO:0000313" key="3">
    <source>
        <dbReference type="Proteomes" id="UP001201262"/>
    </source>
</evidence>
<dbReference type="Gene3D" id="3.40.50.12780">
    <property type="entry name" value="N-terminal domain of ligase-like"/>
    <property type="match status" value="1"/>
</dbReference>
<evidence type="ECO:0000313" key="2">
    <source>
        <dbReference type="EMBL" id="KAH8704022.1"/>
    </source>
</evidence>
<dbReference type="Pfam" id="PF00501">
    <property type="entry name" value="AMP-binding"/>
    <property type="match status" value="1"/>
</dbReference>
<dbReference type="Gene3D" id="3.30.300.30">
    <property type="match status" value="1"/>
</dbReference>
<dbReference type="InterPro" id="IPR020845">
    <property type="entry name" value="AMP-binding_CS"/>
</dbReference>
<dbReference type="InterPro" id="IPR042099">
    <property type="entry name" value="ANL_N_sf"/>
</dbReference>
<evidence type="ECO:0000259" key="1">
    <source>
        <dbReference type="Pfam" id="PF00501"/>
    </source>
</evidence>
<dbReference type="SUPFAM" id="SSF56801">
    <property type="entry name" value="Acetyl-CoA synthetase-like"/>
    <property type="match status" value="1"/>
</dbReference>
<accession>A0AAD4L5N4</accession>
<dbReference type="InterPro" id="IPR045851">
    <property type="entry name" value="AMP-bd_C_sf"/>
</dbReference>
<dbReference type="PROSITE" id="PS00455">
    <property type="entry name" value="AMP_BINDING"/>
    <property type="match status" value="1"/>
</dbReference>
<proteinExistence type="predicted"/>
<dbReference type="GO" id="GO:0006629">
    <property type="term" value="P:lipid metabolic process"/>
    <property type="evidence" value="ECO:0007669"/>
    <property type="project" value="InterPro"/>
</dbReference>
<dbReference type="EMBL" id="JAJTJA010000002">
    <property type="protein sequence ID" value="KAH8704022.1"/>
    <property type="molecule type" value="Genomic_DNA"/>
</dbReference>
<keyword evidence="3" id="KW-1185">Reference proteome</keyword>
<feature type="domain" description="AMP-dependent synthetase/ligase" evidence="1">
    <location>
        <begin position="123"/>
        <end position="487"/>
    </location>
</feature>
<dbReference type="AlphaFoldDB" id="A0AAD4L5N4"/>
<gene>
    <name evidence="2" type="ORF">BGW36DRAFT_335132</name>
</gene>
<comment type="caution">
    <text evidence="2">The sequence shown here is derived from an EMBL/GenBank/DDBJ whole genome shotgun (WGS) entry which is preliminary data.</text>
</comment>